<evidence type="ECO:0000313" key="8">
    <source>
        <dbReference type="EMBL" id="PVD37381.1"/>
    </source>
</evidence>
<comment type="catalytic activity">
    <reaction evidence="7">
        <text>a phenyl acetate + H2O = a phenol + acetate + H(+)</text>
        <dbReference type="Rhea" id="RHEA:17309"/>
        <dbReference type="ChEBI" id="CHEBI:15377"/>
        <dbReference type="ChEBI" id="CHEBI:15378"/>
        <dbReference type="ChEBI" id="CHEBI:30089"/>
        <dbReference type="ChEBI" id="CHEBI:33853"/>
        <dbReference type="ChEBI" id="CHEBI:140310"/>
        <dbReference type="EC" id="3.1.1.2"/>
    </reaction>
</comment>
<feature type="binding site" evidence="6">
    <location>
        <position position="225"/>
    </location>
    <ligand>
        <name>Ca(2+)</name>
        <dbReference type="ChEBI" id="CHEBI:29108"/>
        <label>1</label>
        <note>catalytic</note>
    </ligand>
</feature>
<evidence type="ECO:0000256" key="6">
    <source>
        <dbReference type="PIRSR" id="PIRSR602640-2"/>
    </source>
</evidence>
<dbReference type="EMBL" id="PZQS01000002">
    <property type="protein sequence ID" value="PVD37381.1"/>
    <property type="molecule type" value="Genomic_DNA"/>
</dbReference>
<gene>
    <name evidence="8" type="ORF">C0Q70_04380</name>
</gene>
<reference evidence="8 9" key="1">
    <citation type="submission" date="2018-04" db="EMBL/GenBank/DDBJ databases">
        <title>The genome of golden apple snail Pomacea canaliculata provides insight into stress tolerance and invasive adaptation.</title>
        <authorList>
            <person name="Liu C."/>
            <person name="Liu B."/>
            <person name="Ren Y."/>
            <person name="Zhang Y."/>
            <person name="Wang H."/>
            <person name="Li S."/>
            <person name="Jiang F."/>
            <person name="Yin L."/>
            <person name="Zhang G."/>
            <person name="Qian W."/>
            <person name="Fan W."/>
        </authorList>
    </citation>
    <scope>NUCLEOTIDE SEQUENCE [LARGE SCALE GENOMIC DNA]</scope>
    <source>
        <strain evidence="8">SZHN2017</strain>
        <tissue evidence="8">Muscle</tissue>
    </source>
</reference>
<sequence>MTCDTTCVVALQGLLLTTSAAGYKEHYRRNNLAGHVYLYDFKQPQQGVRQLKIVSTPHLDRGTFAPHGISVWEDKITGRHTVFVVNHPQREPPVDTIEKFTYDPEQQQLLHQATFSSPEMRLMNDVQATSDNSFYFTNSHASHSILRILLEVLLDLPCTNVVYFDGRFYSVVADGIRSANGIYMSHDRRYVYVAAITGQELWIFKRNNDSSLTEQQVYPLYSSPDNIIVDRVSGDLYLGSHPILFKLLQFMQHPGSSAAPSQVLHIRVKEGRVVSAQELLYDDGGQLAASSSAVVFNGRLLVGSVLHKLLHCDVTVPM</sequence>
<keyword evidence="3 7" id="KW-1015">Disulfide bond</keyword>
<evidence type="ECO:0000256" key="2">
    <source>
        <dbReference type="ARBA" id="ARBA00022801"/>
    </source>
</evidence>
<dbReference type="GO" id="GO:0004064">
    <property type="term" value="F:arylesterase activity"/>
    <property type="evidence" value="ECO:0007669"/>
    <property type="project" value="UniProtKB-UniRule"/>
</dbReference>
<feature type="binding site" evidence="6">
    <location>
        <position position="124"/>
    </location>
    <ligand>
        <name>Ca(2+)</name>
        <dbReference type="ChEBI" id="CHEBI:29108"/>
        <label>1</label>
        <note>catalytic</note>
    </ligand>
</feature>
<keyword evidence="7" id="KW-0732">Signal</keyword>
<dbReference type="Gene3D" id="2.120.10.30">
    <property type="entry name" value="TolB, C-terminal domain"/>
    <property type="match status" value="1"/>
</dbReference>
<feature type="active site" description="Proton acceptor" evidence="5">
    <location>
        <position position="67"/>
    </location>
</feature>
<feature type="signal peptide" evidence="7">
    <location>
        <begin position="1"/>
        <end position="22"/>
    </location>
</feature>
<feature type="binding site" evidence="6">
    <location>
        <position position="69"/>
    </location>
    <ligand>
        <name>Ca(2+)</name>
        <dbReference type="ChEBI" id="CHEBI:29108"/>
        <label>1</label>
        <note>catalytic</note>
    </ligand>
</feature>
<evidence type="ECO:0000256" key="3">
    <source>
        <dbReference type="ARBA" id="ARBA00023157"/>
    </source>
</evidence>
<dbReference type="InterPro" id="IPR011042">
    <property type="entry name" value="6-blade_b-propeller_TolB-like"/>
</dbReference>
<keyword evidence="2 7" id="KW-0378">Hydrolase</keyword>
<feature type="binding site" evidence="6">
    <location>
        <position position="180"/>
    </location>
    <ligand>
        <name>Ca(2+)</name>
        <dbReference type="ChEBI" id="CHEBI:29108"/>
        <label>1</label>
        <note>catalytic</note>
    </ligand>
</feature>
<dbReference type="PANTHER" id="PTHR11799">
    <property type="entry name" value="PARAOXONASE"/>
    <property type="match status" value="1"/>
</dbReference>
<dbReference type="PANTHER" id="PTHR11799:SF12">
    <property type="entry name" value="PARAOXONASE-RELATED"/>
    <property type="match status" value="1"/>
</dbReference>
<evidence type="ECO:0000256" key="7">
    <source>
        <dbReference type="RuleBase" id="RU368025"/>
    </source>
</evidence>
<feature type="binding site" evidence="6">
    <location>
        <position position="125"/>
    </location>
    <ligand>
        <name>Ca(2+)</name>
        <dbReference type="ChEBI" id="CHEBI:29108"/>
        <label>1</label>
        <note>catalytic</note>
    </ligand>
</feature>
<feature type="chain" id="PRO_5029936934" description="Paraoxonase" evidence="7">
    <location>
        <begin position="23"/>
        <end position="318"/>
    </location>
</feature>
<evidence type="ECO:0000313" key="9">
    <source>
        <dbReference type="Proteomes" id="UP000245119"/>
    </source>
</evidence>
<dbReference type="SUPFAM" id="SSF63829">
    <property type="entry name" value="Calcium-dependent phosphotriesterase"/>
    <property type="match status" value="1"/>
</dbReference>
<accession>A0A2T7PVD5</accession>
<comment type="cofactor">
    <cofactor evidence="6 7">
        <name>Ca(2+)</name>
        <dbReference type="ChEBI" id="CHEBI:29108"/>
    </cofactor>
    <text evidence="6 7">Binds 2 calcium ions per subunit.</text>
</comment>
<keyword evidence="4 7" id="KW-0325">Glycoprotein</keyword>
<comment type="caution">
    <text evidence="8">The sequence shown here is derived from an EMBL/GenBank/DDBJ whole genome shotgun (WGS) entry which is preliminary data.</text>
</comment>
<dbReference type="OrthoDB" id="423498at2759"/>
<organism evidence="8 9">
    <name type="scientific">Pomacea canaliculata</name>
    <name type="common">Golden apple snail</name>
    <dbReference type="NCBI Taxonomy" id="400727"/>
    <lineage>
        <taxon>Eukaryota</taxon>
        <taxon>Metazoa</taxon>
        <taxon>Spiralia</taxon>
        <taxon>Lophotrochozoa</taxon>
        <taxon>Mollusca</taxon>
        <taxon>Gastropoda</taxon>
        <taxon>Caenogastropoda</taxon>
        <taxon>Architaenioglossa</taxon>
        <taxon>Ampullarioidea</taxon>
        <taxon>Ampullariidae</taxon>
        <taxon>Pomacea</taxon>
    </lineage>
</organism>
<dbReference type="AlphaFoldDB" id="A0A2T7PVD5"/>
<dbReference type="PRINTS" id="PR01785">
    <property type="entry name" value="PARAOXONASE"/>
</dbReference>
<feature type="binding site" evidence="6">
    <location>
        <position position="226"/>
    </location>
    <ligand>
        <name>Ca(2+)</name>
        <dbReference type="ChEBI" id="CHEBI:29108"/>
        <label>1</label>
        <note>catalytic</note>
    </ligand>
</feature>
<keyword evidence="6 7" id="KW-0106">Calcium</keyword>
<dbReference type="EC" id="3.1.1.2" evidence="7"/>
<comment type="similarity">
    <text evidence="1 7">Belongs to the paraoxonase family.</text>
</comment>
<evidence type="ECO:0000256" key="1">
    <source>
        <dbReference type="ARBA" id="ARBA00008595"/>
    </source>
</evidence>
<keyword evidence="9" id="KW-1185">Reference proteome</keyword>
<dbReference type="Proteomes" id="UP000245119">
    <property type="component" value="Linkage Group LG2"/>
</dbReference>
<proteinExistence type="inferred from homology"/>
<dbReference type="Pfam" id="PF01731">
    <property type="entry name" value="Arylesterase"/>
    <property type="match status" value="1"/>
</dbReference>
<keyword evidence="6 7" id="KW-0479">Metal-binding</keyword>
<evidence type="ECO:0000256" key="4">
    <source>
        <dbReference type="ARBA" id="ARBA00023180"/>
    </source>
</evidence>
<protein>
    <recommendedName>
        <fullName evidence="7">Paraoxonase</fullName>
        <ecNumber evidence="7">3.1.1.2</ecNumber>
    </recommendedName>
</protein>
<name>A0A2T7PVD5_POMCA</name>
<dbReference type="InterPro" id="IPR051288">
    <property type="entry name" value="Serum_paraoxonase/arylesterase"/>
</dbReference>
<dbReference type="GO" id="GO:0046872">
    <property type="term" value="F:metal ion binding"/>
    <property type="evidence" value="ECO:0007669"/>
    <property type="project" value="UniProtKB-KW"/>
</dbReference>
<dbReference type="InterPro" id="IPR002640">
    <property type="entry name" value="Arylesterase"/>
</dbReference>
<evidence type="ECO:0000256" key="5">
    <source>
        <dbReference type="PIRSR" id="PIRSR602640-1"/>
    </source>
</evidence>